<evidence type="ECO:0000256" key="3">
    <source>
        <dbReference type="ARBA" id="ARBA00023235"/>
    </source>
</evidence>
<dbReference type="STRING" id="983506.L8WH21"/>
<evidence type="ECO:0000313" key="6">
    <source>
        <dbReference type="Proteomes" id="UP000011668"/>
    </source>
</evidence>
<dbReference type="AlphaFoldDB" id="L8WH21"/>
<dbReference type="GO" id="GO:0031119">
    <property type="term" value="P:tRNA pseudouridine synthesis"/>
    <property type="evidence" value="ECO:0007669"/>
    <property type="project" value="UniProtKB-ARBA"/>
</dbReference>
<dbReference type="GO" id="GO:0009982">
    <property type="term" value="F:pseudouridine synthase activity"/>
    <property type="evidence" value="ECO:0007669"/>
    <property type="project" value="InterPro"/>
</dbReference>
<dbReference type="Gene3D" id="3.30.70.580">
    <property type="entry name" value="Pseudouridine synthase I, catalytic domain, N-terminal subdomain"/>
    <property type="match status" value="1"/>
</dbReference>
<gene>
    <name evidence="5" type="ORF">AG1IA_09892</name>
</gene>
<keyword evidence="2" id="KW-0819">tRNA processing</keyword>
<evidence type="ECO:0000313" key="5">
    <source>
        <dbReference type="EMBL" id="ELU36078.1"/>
    </source>
</evidence>
<evidence type="ECO:0000256" key="2">
    <source>
        <dbReference type="ARBA" id="ARBA00022694"/>
    </source>
</evidence>
<dbReference type="GO" id="GO:0005634">
    <property type="term" value="C:nucleus"/>
    <property type="evidence" value="ECO:0007669"/>
    <property type="project" value="TreeGrafter"/>
</dbReference>
<reference evidence="5 6" key="1">
    <citation type="journal article" date="2013" name="Nat. Commun.">
        <title>The evolution and pathogenic mechanisms of the rice sheath blight pathogen.</title>
        <authorList>
            <person name="Zheng A."/>
            <person name="Lin R."/>
            <person name="Xu L."/>
            <person name="Qin P."/>
            <person name="Tang C."/>
            <person name="Ai P."/>
            <person name="Zhang D."/>
            <person name="Liu Y."/>
            <person name="Sun Z."/>
            <person name="Feng H."/>
            <person name="Wang Y."/>
            <person name="Chen Y."/>
            <person name="Liang X."/>
            <person name="Fu R."/>
            <person name="Li Q."/>
            <person name="Zhang J."/>
            <person name="Yu X."/>
            <person name="Xie Z."/>
            <person name="Ding L."/>
            <person name="Guan P."/>
            <person name="Tang J."/>
            <person name="Liang Y."/>
            <person name="Wang S."/>
            <person name="Deng Q."/>
            <person name="Li S."/>
            <person name="Zhu J."/>
            <person name="Wang L."/>
            <person name="Liu H."/>
            <person name="Li P."/>
        </authorList>
    </citation>
    <scope>NUCLEOTIDE SEQUENCE [LARGE SCALE GENOMIC DNA]</scope>
    <source>
        <strain evidence="6">AG-1 IA</strain>
    </source>
</reference>
<dbReference type="InterPro" id="IPR020103">
    <property type="entry name" value="PsdUridine_synth_cat_dom_sf"/>
</dbReference>
<dbReference type="Proteomes" id="UP000011668">
    <property type="component" value="Unassembled WGS sequence"/>
</dbReference>
<comment type="similarity">
    <text evidence="1">Belongs to the tRNA pseudouridine synthase TruA family.</text>
</comment>
<dbReference type="InterPro" id="IPR001406">
    <property type="entry name" value="PsdUridine_synth_TruA"/>
</dbReference>
<dbReference type="SUPFAM" id="SSF55120">
    <property type="entry name" value="Pseudouridine synthase"/>
    <property type="match status" value="1"/>
</dbReference>
<dbReference type="FunFam" id="3.30.70.580:FF:000002">
    <property type="entry name" value="tRNA pseudouridine synthase"/>
    <property type="match status" value="1"/>
</dbReference>
<accession>L8WH21</accession>
<dbReference type="GO" id="GO:1990481">
    <property type="term" value="P:mRNA pseudouridine synthesis"/>
    <property type="evidence" value="ECO:0007669"/>
    <property type="project" value="TreeGrafter"/>
</dbReference>
<dbReference type="InterPro" id="IPR020094">
    <property type="entry name" value="TruA/RsuA/RluB/E/F_N"/>
</dbReference>
<dbReference type="EMBL" id="AFRT01004392">
    <property type="protein sequence ID" value="ELU36078.1"/>
    <property type="molecule type" value="Genomic_DNA"/>
</dbReference>
<comment type="catalytic activity">
    <reaction evidence="4">
        <text>a uridine in tRNA = a pseudouridine in tRNA</text>
        <dbReference type="Rhea" id="RHEA:54572"/>
        <dbReference type="Rhea" id="RHEA-COMP:13339"/>
        <dbReference type="Rhea" id="RHEA-COMP:13934"/>
        <dbReference type="ChEBI" id="CHEBI:65314"/>
        <dbReference type="ChEBI" id="CHEBI:65315"/>
    </reaction>
</comment>
<comment type="caution">
    <text evidence="5">The sequence shown here is derived from an EMBL/GenBank/DDBJ whole genome shotgun (WGS) entry which is preliminary data.</text>
</comment>
<evidence type="ECO:0000256" key="1">
    <source>
        <dbReference type="ARBA" id="ARBA00009375"/>
    </source>
</evidence>
<keyword evidence="6" id="KW-1185">Reference proteome</keyword>
<name>L8WH21_THACA</name>
<dbReference type="HOGENOM" id="CLU_1225501_0_0_1"/>
<evidence type="ECO:0000256" key="4">
    <source>
        <dbReference type="ARBA" id="ARBA00036943"/>
    </source>
</evidence>
<protein>
    <submittedName>
        <fullName evidence="5">tRNA pseudouridine synthase domain-containing protein</fullName>
    </submittedName>
</protein>
<dbReference type="PANTHER" id="PTHR11142">
    <property type="entry name" value="PSEUDOURIDYLATE SYNTHASE"/>
    <property type="match status" value="1"/>
</dbReference>
<dbReference type="PANTHER" id="PTHR11142:SF4">
    <property type="entry name" value="PSEUDOURIDYLATE SYNTHASE 1 HOMOLOG"/>
    <property type="match status" value="1"/>
</dbReference>
<organism evidence="5 6">
    <name type="scientific">Thanatephorus cucumeris (strain AG1-IA)</name>
    <name type="common">Rice sheath blight fungus</name>
    <name type="synonym">Rhizoctonia solani</name>
    <dbReference type="NCBI Taxonomy" id="983506"/>
    <lineage>
        <taxon>Eukaryota</taxon>
        <taxon>Fungi</taxon>
        <taxon>Dikarya</taxon>
        <taxon>Basidiomycota</taxon>
        <taxon>Agaricomycotina</taxon>
        <taxon>Agaricomycetes</taxon>
        <taxon>Cantharellales</taxon>
        <taxon>Ceratobasidiaceae</taxon>
        <taxon>Rhizoctonia</taxon>
        <taxon>Rhizoctonia solani AG-1</taxon>
    </lineage>
</organism>
<proteinExistence type="inferred from homology"/>
<keyword evidence="3" id="KW-0413">Isomerase</keyword>
<dbReference type="OrthoDB" id="10256309at2759"/>
<sequence>MQSERDLGRVGELAIMKTSRSTMDKRKRQGYPRRKLQCLLDSVGRGWPTIETLRQRDAGTNTIENTLFNAMVKAGAVSEDNSDDPVKVNLQRAARTDAGVHAAGNVVSLKMITEPPDTPDLVAKLNELLPPEIRVWTFVRSTNAFNSRACDSRVYEYMFPSSALLPPMPGTPMERHTKPETFDPNGPDWNYWARPETAKTETRRAWRIGRGQFETLRGSAKLYEGK</sequence>
<dbReference type="GO" id="GO:0003723">
    <property type="term" value="F:RNA binding"/>
    <property type="evidence" value="ECO:0007669"/>
    <property type="project" value="InterPro"/>
</dbReference>